<comment type="similarity">
    <text evidence="2 8">Belongs to the lactate permease family.</text>
</comment>
<keyword evidence="7 8" id="KW-0472">Membrane</keyword>
<proteinExistence type="inferred from homology"/>
<accession>A0ABT3QC94</accession>
<sequence length="544" mass="57313">MAWQQIYDPVGNIWLSGLVALTPILFFFFALLVLKLKGHIACTITVGITLAIAILFYKMPALTAVSAGLYGFSYGLWPISWIIIGAVFLYKISVKTGHFDIIRHSISSVSEDHRIQVLLVAYSFGGFLEGAAGFGAPVAITTALLVGLGVPAITAGGLCLIANAAAGAFGAMGIPVIVGAQVIGAAPDAVSAHVGYLQMVIAFIIPIWLVAMSDGLRGLREIWPAIFVAGASFALLLGGTAVFIGPELPDIIAPLGTLIILPFFLRFWQPKHIFKFKNDTQAVTPAVTARACSMAEIARAWSPFVILTFCVALWSLKPVKRLFAAGGPLNWTTLTFNFPGLHDKVLKSPPLTDMPTPYHAVFHLDFISCVGTAIILSAIISVFVLRMKPAVAAETFFETISSLKISIYAIGMVLTFAFLANYSGLSTTLALVMARSGRAFTFFSPVLGWLGVFLTGSDTSSNALFGGLQAATGRQIGVTADILIAANTVGGAVGKMISPQSIAVASAAVGLTGQEGKLLGFTLKCSIILALLCGAATSLLVYIF</sequence>
<keyword evidence="3 8" id="KW-0813">Transport</keyword>
<keyword evidence="10" id="KW-1185">Reference proteome</keyword>
<evidence type="ECO:0000256" key="5">
    <source>
        <dbReference type="ARBA" id="ARBA00022692"/>
    </source>
</evidence>
<evidence type="ECO:0000313" key="10">
    <source>
        <dbReference type="Proteomes" id="UP001301152"/>
    </source>
</evidence>
<feature type="transmembrane region" description="Helical" evidence="8">
    <location>
        <begin position="251"/>
        <end position="268"/>
    </location>
</feature>
<dbReference type="NCBIfam" id="TIGR00795">
    <property type="entry name" value="lctP"/>
    <property type="match status" value="1"/>
</dbReference>
<dbReference type="EMBL" id="JAPIUZ010000001">
    <property type="protein sequence ID" value="MCX2562943.1"/>
    <property type="molecule type" value="Genomic_DNA"/>
</dbReference>
<comment type="caution">
    <text evidence="9">The sequence shown here is derived from an EMBL/GenBank/DDBJ whole genome shotgun (WGS) entry which is preliminary data.</text>
</comment>
<feature type="transmembrane region" description="Helical" evidence="8">
    <location>
        <begin position="521"/>
        <end position="543"/>
    </location>
</feature>
<feature type="transmembrane region" description="Helical" evidence="8">
    <location>
        <begin position="40"/>
        <end position="57"/>
    </location>
</feature>
<feature type="transmembrane region" description="Helical" evidence="8">
    <location>
        <begin position="362"/>
        <end position="385"/>
    </location>
</feature>
<evidence type="ECO:0000256" key="7">
    <source>
        <dbReference type="ARBA" id="ARBA00023136"/>
    </source>
</evidence>
<name>A0ABT3QC94_9PROT</name>
<comment type="function">
    <text evidence="8">Uptake of L-lactate across the membrane. Can also transport D-lactate and glycolate.</text>
</comment>
<feature type="transmembrane region" description="Helical" evidence="8">
    <location>
        <begin position="300"/>
        <end position="316"/>
    </location>
</feature>
<evidence type="ECO:0000256" key="4">
    <source>
        <dbReference type="ARBA" id="ARBA00022475"/>
    </source>
</evidence>
<feature type="transmembrane region" description="Helical" evidence="8">
    <location>
        <begin position="168"/>
        <end position="187"/>
    </location>
</feature>
<keyword evidence="8" id="KW-0997">Cell inner membrane</keyword>
<gene>
    <name evidence="9" type="ORF">OQ497_03015</name>
</gene>
<reference evidence="9 10" key="1">
    <citation type="submission" date="2022-11" db="EMBL/GenBank/DDBJ databases">
        <title>Genome sequencing of Acetobacter type strain.</title>
        <authorList>
            <person name="Heo J."/>
            <person name="Lee D."/>
            <person name="Han B.-H."/>
            <person name="Hong S.-B."/>
            <person name="Kwon S.-W."/>
        </authorList>
    </citation>
    <scope>NUCLEOTIDE SEQUENCE [LARGE SCALE GENOMIC DNA]</scope>
    <source>
        <strain evidence="9 10">KACC 21253</strain>
    </source>
</reference>
<feature type="transmembrane region" description="Helical" evidence="8">
    <location>
        <begin position="405"/>
        <end position="432"/>
    </location>
</feature>
<evidence type="ECO:0000256" key="1">
    <source>
        <dbReference type="ARBA" id="ARBA00004651"/>
    </source>
</evidence>
<evidence type="ECO:0000256" key="6">
    <source>
        <dbReference type="ARBA" id="ARBA00022989"/>
    </source>
</evidence>
<feature type="transmembrane region" description="Helical" evidence="8">
    <location>
        <begin position="12"/>
        <end position="33"/>
    </location>
</feature>
<organism evidence="9 10">
    <name type="scientific">Acetobacter thailandicus</name>
    <dbReference type="NCBI Taxonomy" id="1502842"/>
    <lineage>
        <taxon>Bacteria</taxon>
        <taxon>Pseudomonadati</taxon>
        <taxon>Pseudomonadota</taxon>
        <taxon>Alphaproteobacteria</taxon>
        <taxon>Acetobacterales</taxon>
        <taxon>Acetobacteraceae</taxon>
        <taxon>Acetobacter</taxon>
    </lineage>
</organism>
<keyword evidence="5 8" id="KW-0812">Transmembrane</keyword>
<protein>
    <recommendedName>
        <fullName evidence="8">L-lactate permease</fullName>
    </recommendedName>
</protein>
<evidence type="ECO:0000256" key="2">
    <source>
        <dbReference type="ARBA" id="ARBA00010100"/>
    </source>
</evidence>
<dbReference type="PANTHER" id="PTHR30003:SF0">
    <property type="entry name" value="GLYCOLATE PERMEASE GLCA-RELATED"/>
    <property type="match status" value="1"/>
</dbReference>
<dbReference type="PANTHER" id="PTHR30003">
    <property type="entry name" value="L-LACTATE PERMEASE"/>
    <property type="match status" value="1"/>
</dbReference>
<feature type="transmembrane region" description="Helical" evidence="8">
    <location>
        <begin position="193"/>
        <end position="211"/>
    </location>
</feature>
<dbReference type="Proteomes" id="UP001301152">
    <property type="component" value="Unassembled WGS sequence"/>
</dbReference>
<keyword evidence="4" id="KW-1003">Cell membrane</keyword>
<comment type="subcellular location">
    <subcellularLocation>
        <location evidence="8">Cell inner membrane</location>
        <topology evidence="8">Multi-pass membrane protein</topology>
    </subcellularLocation>
    <subcellularLocation>
        <location evidence="1">Cell membrane</location>
        <topology evidence="1">Multi-pass membrane protein</topology>
    </subcellularLocation>
</comment>
<evidence type="ECO:0000256" key="8">
    <source>
        <dbReference type="RuleBase" id="RU365092"/>
    </source>
</evidence>
<dbReference type="InterPro" id="IPR003804">
    <property type="entry name" value="Lactate_perm"/>
</dbReference>
<evidence type="ECO:0000313" key="9">
    <source>
        <dbReference type="EMBL" id="MCX2562943.1"/>
    </source>
</evidence>
<evidence type="ECO:0000256" key="3">
    <source>
        <dbReference type="ARBA" id="ARBA00022448"/>
    </source>
</evidence>
<feature type="transmembrane region" description="Helical" evidence="8">
    <location>
        <begin position="69"/>
        <end position="94"/>
    </location>
</feature>
<keyword evidence="6 8" id="KW-1133">Transmembrane helix</keyword>
<dbReference type="RefSeq" id="WP_173559963.1">
    <property type="nucleotide sequence ID" value="NZ_JAERKY010000003.1"/>
</dbReference>
<dbReference type="Pfam" id="PF02652">
    <property type="entry name" value="Lactate_perm"/>
    <property type="match status" value="1"/>
</dbReference>
<feature type="transmembrane region" description="Helical" evidence="8">
    <location>
        <begin position="223"/>
        <end position="245"/>
    </location>
</feature>